<dbReference type="RefSeq" id="XP_002423126.1">
    <property type="nucleotide sequence ID" value="XM_002423081.1"/>
</dbReference>
<reference evidence="7" key="3">
    <citation type="submission" date="2021-02" db="UniProtKB">
        <authorList>
            <consortium name="EnsemblMetazoa"/>
        </authorList>
    </citation>
    <scope>IDENTIFICATION</scope>
    <source>
        <strain evidence="7">USDA</strain>
    </source>
</reference>
<comment type="caution">
    <text evidence="2">Lacks conserved residue(s) required for the propagation of feature annotation.</text>
</comment>
<keyword evidence="2" id="KW-0245">EGF-like domain</keyword>
<dbReference type="GO" id="GO:0005509">
    <property type="term" value="F:calcium ion binding"/>
    <property type="evidence" value="ECO:0007669"/>
    <property type="project" value="InterPro"/>
</dbReference>
<feature type="domain" description="EGF-like" evidence="5">
    <location>
        <begin position="312"/>
        <end position="348"/>
    </location>
</feature>
<dbReference type="OrthoDB" id="10014052at2759"/>
<dbReference type="SUPFAM" id="SSF49899">
    <property type="entry name" value="Concanavalin A-like lectins/glucanases"/>
    <property type="match status" value="3"/>
</dbReference>
<dbReference type="InParanoid" id="E0VAI2"/>
<accession>E0VAI2</accession>
<organism>
    <name type="scientific">Pediculus humanus subsp. corporis</name>
    <name type="common">Body louse</name>
    <dbReference type="NCBI Taxonomy" id="121224"/>
    <lineage>
        <taxon>Eukaryota</taxon>
        <taxon>Metazoa</taxon>
        <taxon>Ecdysozoa</taxon>
        <taxon>Arthropoda</taxon>
        <taxon>Hexapoda</taxon>
        <taxon>Insecta</taxon>
        <taxon>Pterygota</taxon>
        <taxon>Neoptera</taxon>
        <taxon>Paraneoptera</taxon>
        <taxon>Psocodea</taxon>
        <taxon>Troctomorpha</taxon>
        <taxon>Phthiraptera</taxon>
        <taxon>Anoplura</taxon>
        <taxon>Pediculidae</taxon>
        <taxon>Pediculus</taxon>
    </lineage>
</organism>
<name>E0VAI2_PEDHC</name>
<dbReference type="InterPro" id="IPR050372">
    <property type="entry name" value="Neurexin-related_CASP"/>
</dbReference>
<gene>
    <name evidence="7" type="primary">8232439</name>
    <name evidence="6" type="ORF">Phum_PHUM038420</name>
</gene>
<dbReference type="GO" id="GO:0016020">
    <property type="term" value="C:membrane"/>
    <property type="evidence" value="ECO:0007669"/>
    <property type="project" value="UniProtKB-SubCell"/>
</dbReference>
<dbReference type="VEuPathDB" id="VectorBase:PHUM038420"/>
<reference evidence="6" key="2">
    <citation type="submission" date="2007-04" db="EMBL/GenBank/DDBJ databases">
        <title>The genome of the human body louse.</title>
        <authorList>
            <consortium name="The Human Body Louse Genome Consortium"/>
            <person name="Kirkness E."/>
            <person name="Walenz B."/>
            <person name="Hass B."/>
            <person name="Bruggner R."/>
            <person name="Strausberg R."/>
        </authorList>
    </citation>
    <scope>NUCLEOTIDE SEQUENCE</scope>
    <source>
        <strain evidence="6">USDA</strain>
    </source>
</reference>
<dbReference type="EnsemblMetazoa" id="PHUM038420-RA">
    <property type="protein sequence ID" value="PHUM038420-PA"/>
    <property type="gene ID" value="PHUM038420"/>
</dbReference>
<reference evidence="6" key="1">
    <citation type="submission" date="2007-04" db="EMBL/GenBank/DDBJ databases">
        <title>Annotation of Pediculus humanus corporis strain USDA.</title>
        <authorList>
            <person name="Kirkness E."/>
            <person name="Hannick L."/>
            <person name="Hass B."/>
            <person name="Bruggner R."/>
            <person name="Lawson D."/>
            <person name="Bidwell S."/>
            <person name="Joardar V."/>
            <person name="Caler E."/>
            <person name="Walenz B."/>
            <person name="Inman J."/>
            <person name="Schobel S."/>
            <person name="Galinsky K."/>
            <person name="Amedeo P."/>
            <person name="Strausberg R."/>
        </authorList>
    </citation>
    <scope>NUCLEOTIDE SEQUENCE</scope>
    <source>
        <strain evidence="6">USDA</strain>
    </source>
</reference>
<dbReference type="Proteomes" id="UP000009046">
    <property type="component" value="Unassembled WGS sequence"/>
</dbReference>
<dbReference type="PROSITE" id="PS50025">
    <property type="entry name" value="LAM_G_DOMAIN"/>
    <property type="match status" value="3"/>
</dbReference>
<feature type="disulfide bond" evidence="3">
    <location>
        <begin position="716"/>
        <end position="743"/>
    </location>
</feature>
<dbReference type="Pfam" id="PF00008">
    <property type="entry name" value="EGF"/>
    <property type="match status" value="1"/>
</dbReference>
<dbReference type="Pfam" id="PF02210">
    <property type="entry name" value="Laminin_G_2"/>
    <property type="match status" value="1"/>
</dbReference>
<evidence type="ECO:0000256" key="2">
    <source>
        <dbReference type="PROSITE-ProRule" id="PRU00076"/>
    </source>
</evidence>
<dbReference type="CDD" id="cd00110">
    <property type="entry name" value="LamG"/>
    <property type="match status" value="3"/>
</dbReference>
<dbReference type="SMART" id="SM00181">
    <property type="entry name" value="EGF"/>
    <property type="match status" value="2"/>
</dbReference>
<evidence type="ECO:0000256" key="1">
    <source>
        <dbReference type="ARBA" id="ARBA00023157"/>
    </source>
</evidence>
<feature type="domain" description="Laminin G" evidence="4">
    <location>
        <begin position="139"/>
        <end position="311"/>
    </location>
</feature>
<dbReference type="GO" id="GO:0009653">
    <property type="term" value="P:anatomical structure morphogenesis"/>
    <property type="evidence" value="ECO:0007669"/>
    <property type="project" value="UniProtKB-ARBA"/>
</dbReference>
<evidence type="ECO:0000313" key="6">
    <source>
        <dbReference type="EMBL" id="EEB10388.1"/>
    </source>
</evidence>
<evidence type="ECO:0000313" key="8">
    <source>
        <dbReference type="Proteomes" id="UP000009046"/>
    </source>
</evidence>
<keyword evidence="8" id="KW-1185">Reference proteome</keyword>
<dbReference type="SMART" id="SM00179">
    <property type="entry name" value="EGF_CA"/>
    <property type="match status" value="2"/>
</dbReference>
<dbReference type="InterPro" id="IPR001791">
    <property type="entry name" value="Laminin_G"/>
</dbReference>
<evidence type="ECO:0000256" key="3">
    <source>
        <dbReference type="PROSITE-ProRule" id="PRU00122"/>
    </source>
</evidence>
<dbReference type="PROSITE" id="PS00022">
    <property type="entry name" value="EGF_1"/>
    <property type="match status" value="2"/>
</dbReference>
<protein>
    <submittedName>
        <fullName evidence="6 7">Laminin gamma-3 chain, putative</fullName>
    </submittedName>
</protein>
<dbReference type="OMA" id="AHKSMQV"/>
<evidence type="ECO:0000259" key="5">
    <source>
        <dbReference type="PROSITE" id="PS50026"/>
    </source>
</evidence>
<dbReference type="InterPro" id="IPR001881">
    <property type="entry name" value="EGF-like_Ca-bd_dom"/>
</dbReference>
<evidence type="ECO:0000313" key="7">
    <source>
        <dbReference type="EnsemblMetazoa" id="PHUM038420-PA"/>
    </source>
</evidence>
<dbReference type="PANTHER" id="PTHR15036">
    <property type="entry name" value="PIKACHURIN-LIKE PROTEIN"/>
    <property type="match status" value="1"/>
</dbReference>
<dbReference type="Pfam" id="PF00054">
    <property type="entry name" value="Laminin_G_1"/>
    <property type="match status" value="2"/>
</dbReference>
<feature type="domain" description="Laminin G" evidence="4">
    <location>
        <begin position="570"/>
        <end position="743"/>
    </location>
</feature>
<feature type="disulfide bond" evidence="2">
    <location>
        <begin position="338"/>
        <end position="347"/>
    </location>
</feature>
<dbReference type="PROSITE" id="PS50026">
    <property type="entry name" value="EGF_3"/>
    <property type="match status" value="2"/>
</dbReference>
<dbReference type="EMBL" id="AAZO01000451">
    <property type="status" value="NOT_ANNOTATED_CDS"/>
    <property type="molecule type" value="Genomic_DNA"/>
</dbReference>
<dbReference type="GO" id="GO:0030154">
    <property type="term" value="P:cell differentiation"/>
    <property type="evidence" value="ECO:0007669"/>
    <property type="project" value="UniProtKB-ARBA"/>
</dbReference>
<dbReference type="Gene3D" id="2.60.120.200">
    <property type="match status" value="3"/>
</dbReference>
<dbReference type="GeneID" id="8232439"/>
<dbReference type="InterPro" id="IPR013320">
    <property type="entry name" value="ConA-like_dom_sf"/>
</dbReference>
<dbReference type="PANTHER" id="PTHR15036:SF85">
    <property type="entry name" value="SP2353, ISOFORM A"/>
    <property type="match status" value="1"/>
</dbReference>
<dbReference type="CTD" id="8232439"/>
<dbReference type="KEGG" id="phu:Phum_PHUM038420"/>
<dbReference type="SMART" id="SM00282">
    <property type="entry name" value="LamG"/>
    <property type="match status" value="3"/>
</dbReference>
<dbReference type="AlphaFoldDB" id="E0VAI2"/>
<dbReference type="STRING" id="121224.E0VAI2"/>
<evidence type="ECO:0000259" key="4">
    <source>
        <dbReference type="PROSITE" id="PS50025"/>
    </source>
</evidence>
<feature type="disulfide bond" evidence="2">
    <location>
        <begin position="549"/>
        <end position="558"/>
    </location>
</feature>
<feature type="domain" description="Laminin G" evidence="4">
    <location>
        <begin position="349"/>
        <end position="528"/>
    </location>
</feature>
<dbReference type="EMBL" id="DS235006">
    <property type="protein sequence ID" value="EEB10388.1"/>
    <property type="molecule type" value="Genomic_DNA"/>
</dbReference>
<proteinExistence type="predicted"/>
<dbReference type="PROSITE" id="PS01186">
    <property type="entry name" value="EGF_2"/>
    <property type="match status" value="2"/>
</dbReference>
<dbReference type="HOGENOM" id="CLU_009840_0_0_1"/>
<dbReference type="CDD" id="cd00054">
    <property type="entry name" value="EGF_CA"/>
    <property type="match status" value="2"/>
</dbReference>
<dbReference type="GO" id="GO:0048513">
    <property type="term" value="P:animal organ development"/>
    <property type="evidence" value="ECO:0007669"/>
    <property type="project" value="UniProtKB-ARBA"/>
</dbReference>
<dbReference type="eggNOG" id="KOG3509">
    <property type="taxonomic scope" value="Eukaryota"/>
</dbReference>
<keyword evidence="1 2" id="KW-1015">Disulfide bond</keyword>
<dbReference type="Gene3D" id="2.10.25.10">
    <property type="entry name" value="Laminin"/>
    <property type="match status" value="2"/>
</dbReference>
<dbReference type="InterPro" id="IPR000742">
    <property type="entry name" value="EGF"/>
</dbReference>
<feature type="domain" description="EGF-like" evidence="5">
    <location>
        <begin position="520"/>
        <end position="559"/>
    </location>
</feature>
<sequence>MNTTAETYIKDEEDEDILYQKDASISVELDTGNSDNYEYGINNNDDERGSGSRNTLLLLLTTTLSPNLEQKVPVRTKSPGITESIKPTTSTPCTLDCGGGGSGGGGTGGGGICILDEEEQRCQCPLGTGGINCDLEVSIGSPWFTGNGWLAFPALQAAYKHVQLEMEFRPESWDGILFLTGERDDMTGDFMSLLLHQGFLEFRFDCGSGVGVVRSEETVNLNEWNKLILYRHRWDAWIQLNNGKHGLFSRITFREPVFIGGPGNTTGLSDKLPTESGFKGCIRYLDINDHTYSFEQYPNGDAIKGFDVLECTSDKCSEVPCQHSGKCLLSGEEAICLCPLGFTGDLCQTRVPAFNGSSYLRYPGLGNSVLSWLDIEMTLKPTSKDGVILYNGHRTDGVGDFMAISIHGGHFEFTFDLGTGAASVRIEKPVTMGEWHELRLSRTGRFAILQVDDQAPVHALAPGAFTQLSLPQNLYIGGIPNVDMVSPKVKIKTSFVGCIQKVVINDKPIKILAEALAGVNVANCPHPCVTQPCGAGKCVPILEYFTCECAEGYTDKECQEHEIPAMLDNIAIPRFTGSSYLHYISNEMKFTVRFNTKVENGLILWIGDQDSRGDHRSDFLLLGLSGGELHFRFNLGGGEVDISYNETSLSDGEWHEVTVRRTGKRGELIVDGMTPIVRTVPGKLTQLNTNTGLYVGGIDNLKEDIINKYTSGLVGCISRLVLDTDYDVKLMAMSTAGRNVQHCN</sequence>